<reference evidence="5" key="1">
    <citation type="submission" date="2022-08" db="UniProtKB">
        <authorList>
            <consortium name="EnsemblMetazoa"/>
        </authorList>
    </citation>
    <scope>IDENTIFICATION</scope>
    <source>
        <strain evidence="5">05x7-T-G4-1.051#20</strain>
    </source>
</reference>
<feature type="transmembrane region" description="Helical" evidence="2">
    <location>
        <begin position="165"/>
        <end position="188"/>
    </location>
</feature>
<dbReference type="SUPFAM" id="SSF57196">
    <property type="entry name" value="EGF/Laminin"/>
    <property type="match status" value="1"/>
</dbReference>
<organism evidence="5 6">
    <name type="scientific">Magallana gigas</name>
    <name type="common">Pacific oyster</name>
    <name type="synonym">Crassostrea gigas</name>
    <dbReference type="NCBI Taxonomy" id="29159"/>
    <lineage>
        <taxon>Eukaryota</taxon>
        <taxon>Metazoa</taxon>
        <taxon>Spiralia</taxon>
        <taxon>Lophotrochozoa</taxon>
        <taxon>Mollusca</taxon>
        <taxon>Bivalvia</taxon>
        <taxon>Autobranchia</taxon>
        <taxon>Pteriomorphia</taxon>
        <taxon>Ostreida</taxon>
        <taxon>Ostreoidea</taxon>
        <taxon>Ostreidae</taxon>
        <taxon>Magallana</taxon>
    </lineage>
</organism>
<keyword evidence="2" id="KW-1133">Transmembrane helix</keyword>
<dbReference type="PROSITE" id="PS01186">
    <property type="entry name" value="EGF_2"/>
    <property type="match status" value="1"/>
</dbReference>
<name>A0A8W8LZW4_MAGGI</name>
<evidence type="ECO:0000313" key="6">
    <source>
        <dbReference type="Proteomes" id="UP000005408"/>
    </source>
</evidence>
<keyword evidence="1" id="KW-1015">Disulfide bond</keyword>
<feature type="chain" id="PRO_5036505392" description="EGF-like domain-containing protein" evidence="3">
    <location>
        <begin position="26"/>
        <end position="191"/>
    </location>
</feature>
<proteinExistence type="predicted"/>
<feature type="domain" description="EGF-like" evidence="4">
    <location>
        <begin position="109"/>
        <end position="146"/>
    </location>
</feature>
<dbReference type="Pfam" id="PF23106">
    <property type="entry name" value="EGF_Teneurin"/>
    <property type="match status" value="1"/>
</dbReference>
<keyword evidence="3" id="KW-0732">Signal</keyword>
<feature type="disulfide bond" evidence="1">
    <location>
        <begin position="113"/>
        <end position="123"/>
    </location>
</feature>
<keyword evidence="6" id="KW-1185">Reference proteome</keyword>
<dbReference type="AlphaFoldDB" id="A0A8W8LZW4"/>
<keyword evidence="2" id="KW-0472">Membrane</keyword>
<keyword evidence="2" id="KW-0812">Transmembrane</keyword>
<dbReference type="PROSITE" id="PS00022">
    <property type="entry name" value="EGF_1"/>
    <property type="match status" value="1"/>
</dbReference>
<protein>
    <recommendedName>
        <fullName evidence="4">EGF-like domain-containing protein</fullName>
    </recommendedName>
</protein>
<dbReference type="PROSITE" id="PS50026">
    <property type="entry name" value="EGF_3"/>
    <property type="match status" value="1"/>
</dbReference>
<feature type="disulfide bond" evidence="1">
    <location>
        <begin position="136"/>
        <end position="145"/>
    </location>
</feature>
<dbReference type="Proteomes" id="UP000005408">
    <property type="component" value="Unassembled WGS sequence"/>
</dbReference>
<evidence type="ECO:0000259" key="4">
    <source>
        <dbReference type="PROSITE" id="PS50026"/>
    </source>
</evidence>
<feature type="disulfide bond" evidence="1">
    <location>
        <begin position="117"/>
        <end position="134"/>
    </location>
</feature>
<sequence length="191" mass="20286">MLSNHLFMLLLSICILSFICKTAHGHCEGKGVCECDQSSDCGENTNCIEQQCVCQPGFYDFPPLTEAVSDGCLGQCDQLGVTNQCEGITECTLSPQGFGVCTCPADTFGPPQCLDDCESNLQCNFRGNCEKGKCVCFSGFQGKNCELQESLTTPESVTKKPLKNLPLLVGALTLPLLLLVPAGLVSAITSG</sequence>
<dbReference type="EnsemblMetazoa" id="G29887.1">
    <property type="protein sequence ID" value="G29887.1:cds"/>
    <property type="gene ID" value="G29887"/>
</dbReference>
<dbReference type="Gene3D" id="2.10.25.10">
    <property type="entry name" value="Laminin"/>
    <property type="match status" value="1"/>
</dbReference>
<evidence type="ECO:0000313" key="5">
    <source>
        <dbReference type="EnsemblMetazoa" id="G29887.1:cds"/>
    </source>
</evidence>
<keyword evidence="1" id="KW-0245">EGF-like domain</keyword>
<feature type="signal peptide" evidence="3">
    <location>
        <begin position="1"/>
        <end position="25"/>
    </location>
</feature>
<evidence type="ECO:0000256" key="3">
    <source>
        <dbReference type="SAM" id="SignalP"/>
    </source>
</evidence>
<dbReference type="InterPro" id="IPR000742">
    <property type="entry name" value="EGF"/>
</dbReference>
<evidence type="ECO:0000256" key="2">
    <source>
        <dbReference type="SAM" id="Phobius"/>
    </source>
</evidence>
<accession>A0A8W8LZW4</accession>
<evidence type="ECO:0000256" key="1">
    <source>
        <dbReference type="PROSITE-ProRule" id="PRU00076"/>
    </source>
</evidence>